<dbReference type="GO" id="GO:0006352">
    <property type="term" value="P:DNA-templated transcription initiation"/>
    <property type="evidence" value="ECO:0007669"/>
    <property type="project" value="InterPro"/>
</dbReference>
<dbReference type="SUPFAM" id="SSF88659">
    <property type="entry name" value="Sigma3 and sigma4 domains of RNA polymerase sigma factors"/>
    <property type="match status" value="2"/>
</dbReference>
<gene>
    <name evidence="2" type="ORF">DWX94_07155</name>
</gene>
<dbReference type="InterPro" id="IPR013324">
    <property type="entry name" value="RNA_pol_sigma_r3/r4-like"/>
</dbReference>
<dbReference type="GO" id="GO:0003700">
    <property type="term" value="F:DNA-binding transcription factor activity"/>
    <property type="evidence" value="ECO:0007669"/>
    <property type="project" value="InterPro"/>
</dbReference>
<comment type="caution">
    <text evidence="2">The sequence shown here is derived from an EMBL/GenBank/DDBJ whole genome shotgun (WGS) entry which is preliminary data.</text>
</comment>
<dbReference type="OrthoDB" id="9783788at2"/>
<dbReference type="NCBIfam" id="TIGR02937">
    <property type="entry name" value="sigma70-ECF"/>
    <property type="match status" value="1"/>
</dbReference>
<dbReference type="Gene3D" id="1.20.140.160">
    <property type="match status" value="1"/>
</dbReference>
<proteinExistence type="predicted"/>
<dbReference type="InterPro" id="IPR014284">
    <property type="entry name" value="RNA_pol_sigma-70_dom"/>
</dbReference>
<dbReference type="Gene3D" id="1.20.120.1810">
    <property type="match status" value="1"/>
</dbReference>
<dbReference type="EMBL" id="QRVK01000014">
    <property type="protein sequence ID" value="RGS42883.1"/>
    <property type="molecule type" value="Genomic_DNA"/>
</dbReference>
<evidence type="ECO:0000259" key="1">
    <source>
        <dbReference type="Pfam" id="PF04542"/>
    </source>
</evidence>
<dbReference type="InterPro" id="IPR050239">
    <property type="entry name" value="Sigma-70_RNA_pol_init_factors"/>
</dbReference>
<organism evidence="2 3">
    <name type="scientific">Coprococcus eutactus</name>
    <dbReference type="NCBI Taxonomy" id="33043"/>
    <lineage>
        <taxon>Bacteria</taxon>
        <taxon>Bacillati</taxon>
        <taxon>Bacillota</taxon>
        <taxon>Clostridia</taxon>
        <taxon>Lachnospirales</taxon>
        <taxon>Lachnospiraceae</taxon>
        <taxon>Coprococcus</taxon>
    </lineage>
</organism>
<protein>
    <recommendedName>
        <fullName evidence="1">RNA polymerase sigma-70 region 2 domain-containing protein</fullName>
    </recommendedName>
</protein>
<dbReference type="PANTHER" id="PTHR30603">
    <property type="entry name" value="RNA POLYMERASE SIGMA FACTOR RPO"/>
    <property type="match status" value="1"/>
</dbReference>
<sequence length="256" mass="29837">MTNEELVELIQSGENVTNSMEQLYNQNHGMIYKIARRYTWGASLEDLTQEAYIILYKAAMHYDRSKGANFCTYMIIWLDGQLKRYVRQTNRIIGLPMYRQEQIYKYNTIKSIYTQKYGREPSRREYAAYIGVKLEEVDKIEDIIYSTVKSLDKSIASDDEDSHTLNDIVGKECEELNNALDDAAMAEIWAIAERVLSPKQWEVIEMKYKNKYTIKTMKEKLQSSYQAINDTEYRALLRLKHDGAVQSLAESMGIPV</sequence>
<dbReference type="Proteomes" id="UP000283295">
    <property type="component" value="Unassembled WGS sequence"/>
</dbReference>
<name>A0A3R6A0K3_9FIRM</name>
<dbReference type="PANTHER" id="PTHR30603:SF47">
    <property type="entry name" value="RNA POLYMERASE SIGMA FACTOR SIGD, CHLOROPLASTIC"/>
    <property type="match status" value="1"/>
</dbReference>
<reference evidence="2 3" key="1">
    <citation type="submission" date="2018-08" db="EMBL/GenBank/DDBJ databases">
        <title>A genome reference for cultivated species of the human gut microbiota.</title>
        <authorList>
            <person name="Zou Y."/>
            <person name="Xue W."/>
            <person name="Luo G."/>
        </authorList>
    </citation>
    <scope>NUCLEOTIDE SEQUENCE [LARGE SCALE GENOMIC DNA]</scope>
    <source>
        <strain evidence="2 3">AF22-21</strain>
    </source>
</reference>
<evidence type="ECO:0000313" key="2">
    <source>
        <dbReference type="EMBL" id="RGS42883.1"/>
    </source>
</evidence>
<dbReference type="InterPro" id="IPR007627">
    <property type="entry name" value="RNA_pol_sigma70_r2"/>
</dbReference>
<dbReference type="Pfam" id="PF04542">
    <property type="entry name" value="Sigma70_r2"/>
    <property type="match status" value="1"/>
</dbReference>
<dbReference type="SUPFAM" id="SSF88946">
    <property type="entry name" value="Sigma2 domain of RNA polymerase sigma factors"/>
    <property type="match status" value="1"/>
</dbReference>
<dbReference type="AlphaFoldDB" id="A0A3R6A0K3"/>
<evidence type="ECO:0000313" key="3">
    <source>
        <dbReference type="Proteomes" id="UP000283295"/>
    </source>
</evidence>
<feature type="domain" description="RNA polymerase sigma-70 region 2" evidence="1">
    <location>
        <begin position="23"/>
        <end position="91"/>
    </location>
</feature>
<accession>A0A3R6A0K3</accession>
<dbReference type="InterPro" id="IPR013325">
    <property type="entry name" value="RNA_pol_sigma_r2"/>
</dbReference>